<feature type="domain" description="Calcineurin-like phosphoesterase" evidence="3">
    <location>
        <begin position="44"/>
        <end position="208"/>
    </location>
</feature>
<dbReference type="Gene3D" id="3.60.21.10">
    <property type="match status" value="1"/>
</dbReference>
<evidence type="ECO:0000259" key="3">
    <source>
        <dbReference type="Pfam" id="PF00149"/>
    </source>
</evidence>
<proteinExistence type="predicted"/>
<dbReference type="GO" id="GO:0008758">
    <property type="term" value="F:UDP-2,3-diacylglucosamine hydrolase activity"/>
    <property type="evidence" value="ECO:0007669"/>
    <property type="project" value="TreeGrafter"/>
</dbReference>
<gene>
    <name evidence="4" type="ORF">DEX24_05780</name>
</gene>
<reference evidence="4 5" key="1">
    <citation type="submission" date="2018-05" db="EMBL/GenBank/DDBJ databases">
        <title>Kurthia sibirica genome sequence.</title>
        <authorList>
            <person name="Maclea K.S."/>
            <person name="Goen A.E."/>
        </authorList>
    </citation>
    <scope>NUCLEOTIDE SEQUENCE [LARGE SCALE GENOMIC DNA]</scope>
    <source>
        <strain evidence="4 5">ATCC 49154</strain>
    </source>
</reference>
<evidence type="ECO:0000313" key="5">
    <source>
        <dbReference type="Proteomes" id="UP000245938"/>
    </source>
</evidence>
<keyword evidence="5" id="KW-1185">Reference proteome</keyword>
<dbReference type="Pfam" id="PF00149">
    <property type="entry name" value="Metallophos"/>
    <property type="match status" value="1"/>
</dbReference>
<comment type="caution">
    <text evidence="4">The sequence shown here is derived from an EMBL/GenBank/DDBJ whole genome shotgun (WGS) entry which is preliminary data.</text>
</comment>
<dbReference type="AlphaFoldDB" id="A0A2U3AND0"/>
<dbReference type="SUPFAM" id="SSF56300">
    <property type="entry name" value="Metallo-dependent phosphatases"/>
    <property type="match status" value="1"/>
</dbReference>
<organism evidence="4 5">
    <name type="scientific">Kurthia sibirica</name>
    <dbReference type="NCBI Taxonomy" id="202750"/>
    <lineage>
        <taxon>Bacteria</taxon>
        <taxon>Bacillati</taxon>
        <taxon>Bacillota</taxon>
        <taxon>Bacilli</taxon>
        <taxon>Bacillales</taxon>
        <taxon>Caryophanaceae</taxon>
        <taxon>Kurthia</taxon>
    </lineage>
</organism>
<dbReference type="InterPro" id="IPR004843">
    <property type="entry name" value="Calcineurin-like_PHP"/>
</dbReference>
<dbReference type="RefSeq" id="WP_109305459.1">
    <property type="nucleotide sequence ID" value="NZ_BJUF01000032.1"/>
</dbReference>
<sequence length="271" mass="29842">MKKLLTIGLIISAFCSFLYLNNSWLQVSKYNVSSKKLPKSFDGLKVVQISDLHDAKFGKNHEKLIHQVAEAKPDLIVITGDLIDSNNYKLQRSLAAVKGFVKIAPTYYIDGNHEIAINKVAEIQSAVEKIGVTVLNNEAVPLQKGHEMITIVGISDPLSGEKTEDMLAHALHQTTPQSFKLLLAHRSEFSRVYAQYGIDLAFTGHAHGGQVRIPGVGGVIDHQLNLFPKHLEGVEHTGGLTQVISRGLGNSLFPLRIFNRPEIVVTTLHTK</sequence>
<name>A0A2U3AND0_9BACL</name>
<evidence type="ECO:0000256" key="2">
    <source>
        <dbReference type="ARBA" id="ARBA00022801"/>
    </source>
</evidence>
<dbReference type="InterPro" id="IPR051158">
    <property type="entry name" value="Metallophosphoesterase_sf"/>
</dbReference>
<accession>A0A2U3AND0</accession>
<evidence type="ECO:0000256" key="1">
    <source>
        <dbReference type="ARBA" id="ARBA00022723"/>
    </source>
</evidence>
<dbReference type="GO" id="GO:0046872">
    <property type="term" value="F:metal ion binding"/>
    <property type="evidence" value="ECO:0007669"/>
    <property type="project" value="UniProtKB-KW"/>
</dbReference>
<evidence type="ECO:0000313" key="4">
    <source>
        <dbReference type="EMBL" id="PWI26038.1"/>
    </source>
</evidence>
<dbReference type="GO" id="GO:0016020">
    <property type="term" value="C:membrane"/>
    <property type="evidence" value="ECO:0007669"/>
    <property type="project" value="GOC"/>
</dbReference>
<dbReference type="EMBL" id="QFVR01000005">
    <property type="protein sequence ID" value="PWI26038.1"/>
    <property type="molecule type" value="Genomic_DNA"/>
</dbReference>
<dbReference type="OrthoDB" id="9780884at2"/>
<dbReference type="CDD" id="cd07385">
    <property type="entry name" value="MPP_YkuE_C"/>
    <property type="match status" value="1"/>
</dbReference>
<dbReference type="Proteomes" id="UP000245938">
    <property type="component" value="Unassembled WGS sequence"/>
</dbReference>
<keyword evidence="1" id="KW-0479">Metal-binding</keyword>
<dbReference type="PANTHER" id="PTHR31302:SF31">
    <property type="entry name" value="PHOSPHODIESTERASE YAEI"/>
    <property type="match status" value="1"/>
</dbReference>
<dbReference type="InterPro" id="IPR029052">
    <property type="entry name" value="Metallo-depent_PP-like"/>
</dbReference>
<dbReference type="GO" id="GO:0009245">
    <property type="term" value="P:lipid A biosynthetic process"/>
    <property type="evidence" value="ECO:0007669"/>
    <property type="project" value="TreeGrafter"/>
</dbReference>
<dbReference type="PANTHER" id="PTHR31302">
    <property type="entry name" value="TRANSMEMBRANE PROTEIN WITH METALLOPHOSPHOESTERASE DOMAIN-RELATED"/>
    <property type="match status" value="1"/>
</dbReference>
<protein>
    <submittedName>
        <fullName evidence="4">Phosphoesterase</fullName>
    </submittedName>
</protein>
<keyword evidence="2" id="KW-0378">Hydrolase</keyword>